<feature type="compositionally biased region" description="Polar residues" evidence="1">
    <location>
        <begin position="30"/>
        <end position="49"/>
    </location>
</feature>
<feature type="region of interest" description="Disordered" evidence="1">
    <location>
        <begin position="27"/>
        <end position="55"/>
    </location>
</feature>
<evidence type="ECO:0000256" key="2">
    <source>
        <dbReference type="SAM" id="Phobius"/>
    </source>
</evidence>
<dbReference type="InterPro" id="IPR006189">
    <property type="entry name" value="CHASE_dom"/>
</dbReference>
<feature type="transmembrane region" description="Helical" evidence="2">
    <location>
        <begin position="388"/>
        <end position="410"/>
    </location>
</feature>
<dbReference type="EMBL" id="HBGA01127255">
    <property type="protein sequence ID" value="CAD9035892.1"/>
    <property type="molecule type" value="Transcribed_RNA"/>
</dbReference>
<protein>
    <recommendedName>
        <fullName evidence="3">CHASE domain-containing protein</fullName>
    </recommendedName>
</protein>
<proteinExistence type="predicted"/>
<accession>A0A7S1NQH7</accession>
<keyword evidence="2" id="KW-1133">Transmembrane helix</keyword>
<reference evidence="4" key="1">
    <citation type="submission" date="2021-01" db="EMBL/GenBank/DDBJ databases">
        <authorList>
            <person name="Corre E."/>
            <person name="Pelletier E."/>
            <person name="Niang G."/>
            <person name="Scheremetjew M."/>
            <person name="Finn R."/>
            <person name="Kale V."/>
            <person name="Holt S."/>
            <person name="Cochrane G."/>
            <person name="Meng A."/>
            <person name="Brown T."/>
            <person name="Cohen L."/>
        </authorList>
    </citation>
    <scope>NUCLEOTIDE SEQUENCE</scope>
    <source>
        <strain evidence="4">NIES-381</strain>
    </source>
</reference>
<dbReference type="GO" id="GO:0003824">
    <property type="term" value="F:catalytic activity"/>
    <property type="evidence" value="ECO:0007669"/>
    <property type="project" value="UniProtKB-ARBA"/>
</dbReference>
<sequence>MPDGVLHVQTSHDVADRGAHSILSEVECSGQGSSSTDPKVSFRSLSKTTNGKDDPTQLREALAEEQQVLQEMEDRVFVPLSCALICSAMRKGYRVLFGILILCVSVGVATWRAHHFWQEEKVEERNQIFRAAFDVAAKLSTQVRTSASSVYTMAKIAEIDGGVFLDNNFETIASTVLKEYRGISNFDIAPYGVVKYKVPLKGNEGAIGHAMLSDHRRIDATLVTIRERKLLLDGPLALIQGGHAVIGRYPVFTRFSPVTIPDIYAWWPSWNHTCCNTSMPIPGYGAESLPGPAAADGQPTFFWGLVEFVTKVDKLVEDLNLPDAAKTMQYQFSNRRKHASMPTPVFLQSDGVSPTTQFDNPVVIPISLPDIGIDWEFIAIPVNGWRTWSAFFVLTLLSLYIGFAVSLVSVTLMEARRLQIETARKLLAARAKKVHTFYKSRSTLQLMPNEVI</sequence>
<evidence type="ECO:0000256" key="1">
    <source>
        <dbReference type="SAM" id="MobiDB-lite"/>
    </source>
</evidence>
<dbReference type="AlphaFoldDB" id="A0A7S1NQH7"/>
<dbReference type="PROSITE" id="PS50839">
    <property type="entry name" value="CHASE"/>
    <property type="match status" value="1"/>
</dbReference>
<evidence type="ECO:0000259" key="3">
    <source>
        <dbReference type="PROSITE" id="PS50839"/>
    </source>
</evidence>
<gene>
    <name evidence="4" type="ORF">EGYM00392_LOCUS47046</name>
</gene>
<evidence type="ECO:0000313" key="4">
    <source>
        <dbReference type="EMBL" id="CAD9035892.1"/>
    </source>
</evidence>
<name>A0A7S1NQH7_9EUGL</name>
<feature type="domain" description="CHASE" evidence="3">
    <location>
        <begin position="190"/>
        <end position="319"/>
    </location>
</feature>
<keyword evidence="2" id="KW-0472">Membrane</keyword>
<dbReference type="SMART" id="SM01079">
    <property type="entry name" value="CHASE"/>
    <property type="match status" value="1"/>
</dbReference>
<organism evidence="4">
    <name type="scientific">Eutreptiella gymnastica</name>
    <dbReference type="NCBI Taxonomy" id="73025"/>
    <lineage>
        <taxon>Eukaryota</taxon>
        <taxon>Discoba</taxon>
        <taxon>Euglenozoa</taxon>
        <taxon>Euglenida</taxon>
        <taxon>Spirocuta</taxon>
        <taxon>Euglenophyceae</taxon>
        <taxon>Eutreptiales</taxon>
        <taxon>Eutreptiaceae</taxon>
        <taxon>Eutreptiella</taxon>
    </lineage>
</organism>
<feature type="transmembrane region" description="Helical" evidence="2">
    <location>
        <begin position="95"/>
        <end position="117"/>
    </location>
</feature>
<keyword evidence="2" id="KW-0812">Transmembrane</keyword>